<evidence type="ECO:0000313" key="1">
    <source>
        <dbReference type="EMBL" id="CAF2881292.1"/>
    </source>
</evidence>
<name>A0A7R8CU55_LEPSM</name>
<proteinExistence type="predicted"/>
<evidence type="ECO:0000313" key="2">
    <source>
        <dbReference type="Proteomes" id="UP000675881"/>
    </source>
</evidence>
<organism evidence="1 2">
    <name type="scientific">Lepeophtheirus salmonis</name>
    <name type="common">Salmon louse</name>
    <name type="synonym">Caligus salmonis</name>
    <dbReference type="NCBI Taxonomy" id="72036"/>
    <lineage>
        <taxon>Eukaryota</taxon>
        <taxon>Metazoa</taxon>
        <taxon>Ecdysozoa</taxon>
        <taxon>Arthropoda</taxon>
        <taxon>Crustacea</taxon>
        <taxon>Multicrustacea</taxon>
        <taxon>Hexanauplia</taxon>
        <taxon>Copepoda</taxon>
        <taxon>Siphonostomatoida</taxon>
        <taxon>Caligidae</taxon>
        <taxon>Lepeophtheirus</taxon>
    </lineage>
</organism>
<sequence length="140" mass="16381">MGYKWDKWIRSLTADYIYNVLPIGLSHKSMWIRKLFFSVKCCEYQVLFLFSSTPSRKAAYSVVVVIIIITQLRVCVFISRRKQLKERGKSNKVYYYYLLVLSYIQKFRVDSRQGEGIIPVTRGHGNPHYKAITTLPSSQS</sequence>
<gene>
    <name evidence="1" type="ORF">LSAA_6957</name>
</gene>
<dbReference type="EMBL" id="HG994582">
    <property type="protein sequence ID" value="CAF2881292.1"/>
    <property type="molecule type" value="Genomic_DNA"/>
</dbReference>
<keyword evidence="2" id="KW-1185">Reference proteome</keyword>
<dbReference type="Proteomes" id="UP000675881">
    <property type="component" value="Chromosome 3"/>
</dbReference>
<accession>A0A7R8CU55</accession>
<reference evidence="1" key="1">
    <citation type="submission" date="2021-02" db="EMBL/GenBank/DDBJ databases">
        <authorList>
            <person name="Bekaert M."/>
        </authorList>
    </citation>
    <scope>NUCLEOTIDE SEQUENCE</scope>
    <source>
        <strain evidence="1">IoA-00</strain>
    </source>
</reference>
<dbReference type="AlphaFoldDB" id="A0A7R8CU55"/>
<protein>
    <submittedName>
        <fullName evidence="1">(salmon louse) hypothetical protein</fullName>
    </submittedName>
</protein>